<accession>A0A0D3A1A9</accession>
<keyword evidence="3" id="KW-1185">Reference proteome</keyword>
<dbReference type="EnsemblPlants" id="Bo1g004850.1">
    <property type="protein sequence ID" value="Bo1g004850.1"/>
    <property type="gene ID" value="Bo1g004850"/>
</dbReference>
<sequence>MCCLIWHGKRRCLFARCRTGTGWRKLDPSVLRIFSFPSFLSLFFSPRYGERRNPMRSMGLFDATAASQWVAVVDDGKRQPLYLLLSSTKENGDISLRFFPLLGERGDLSRSVVLLDDKATSLTVAVVEEGKWLSLSISFLISAKNGELSLKRIERIKRRDQGFSDKSQTITHNKSHTIKSHMIKYHGSGQWDKNMREWRVERQTRPHEKNERDDYTQYDVSDFQQGEGSGSSHVDLTYSTDIPTNIANQMGVRTRIRDRQAHQQLKGDLVEHIWRKFGRDQDTN</sequence>
<evidence type="ECO:0000256" key="1">
    <source>
        <dbReference type="SAM" id="MobiDB-lite"/>
    </source>
</evidence>
<dbReference type="HOGENOM" id="CLU_1186458_0_0_1"/>
<reference evidence="2 3" key="1">
    <citation type="journal article" date="2014" name="Genome Biol.">
        <title>Transcriptome and methylome profiling reveals relics of genome dominance in the mesopolyploid Brassica oleracea.</title>
        <authorList>
            <person name="Parkin I.A."/>
            <person name="Koh C."/>
            <person name="Tang H."/>
            <person name="Robinson S.J."/>
            <person name="Kagale S."/>
            <person name="Clarke W.E."/>
            <person name="Town C.D."/>
            <person name="Nixon J."/>
            <person name="Krishnakumar V."/>
            <person name="Bidwell S.L."/>
            <person name="Denoeud F."/>
            <person name="Belcram H."/>
            <person name="Links M.G."/>
            <person name="Just J."/>
            <person name="Clarke C."/>
            <person name="Bender T."/>
            <person name="Huebert T."/>
            <person name="Mason A.S."/>
            <person name="Pires J.C."/>
            <person name="Barker G."/>
            <person name="Moore J."/>
            <person name="Walley P.G."/>
            <person name="Manoli S."/>
            <person name="Batley J."/>
            <person name="Edwards D."/>
            <person name="Nelson M.N."/>
            <person name="Wang X."/>
            <person name="Paterson A.H."/>
            <person name="King G."/>
            <person name="Bancroft I."/>
            <person name="Chalhoub B."/>
            <person name="Sharpe A.G."/>
        </authorList>
    </citation>
    <scope>NUCLEOTIDE SEQUENCE</scope>
    <source>
        <strain evidence="2 3">cv. TO1000</strain>
    </source>
</reference>
<feature type="compositionally biased region" description="Polar residues" evidence="1">
    <location>
        <begin position="218"/>
        <end position="237"/>
    </location>
</feature>
<feature type="region of interest" description="Disordered" evidence="1">
    <location>
        <begin position="202"/>
        <end position="237"/>
    </location>
</feature>
<protein>
    <submittedName>
        <fullName evidence="2">Uncharacterized protein</fullName>
    </submittedName>
</protein>
<proteinExistence type="predicted"/>
<evidence type="ECO:0000313" key="2">
    <source>
        <dbReference type="EnsemblPlants" id="Bo1g004850.1"/>
    </source>
</evidence>
<feature type="compositionally biased region" description="Basic and acidic residues" evidence="1">
    <location>
        <begin position="202"/>
        <end position="215"/>
    </location>
</feature>
<dbReference type="Gramene" id="Bo1g004850.1">
    <property type="protein sequence ID" value="Bo1g004850.1"/>
    <property type="gene ID" value="Bo1g004850"/>
</dbReference>
<dbReference type="AlphaFoldDB" id="A0A0D3A1A9"/>
<organism evidence="2 3">
    <name type="scientific">Brassica oleracea var. oleracea</name>
    <dbReference type="NCBI Taxonomy" id="109376"/>
    <lineage>
        <taxon>Eukaryota</taxon>
        <taxon>Viridiplantae</taxon>
        <taxon>Streptophyta</taxon>
        <taxon>Embryophyta</taxon>
        <taxon>Tracheophyta</taxon>
        <taxon>Spermatophyta</taxon>
        <taxon>Magnoliopsida</taxon>
        <taxon>eudicotyledons</taxon>
        <taxon>Gunneridae</taxon>
        <taxon>Pentapetalae</taxon>
        <taxon>rosids</taxon>
        <taxon>malvids</taxon>
        <taxon>Brassicales</taxon>
        <taxon>Brassicaceae</taxon>
        <taxon>Brassiceae</taxon>
        <taxon>Brassica</taxon>
    </lineage>
</organism>
<evidence type="ECO:0000313" key="3">
    <source>
        <dbReference type="Proteomes" id="UP000032141"/>
    </source>
</evidence>
<dbReference type="Proteomes" id="UP000032141">
    <property type="component" value="Chromosome C1"/>
</dbReference>
<name>A0A0D3A1A9_BRAOL</name>
<reference evidence="2" key="2">
    <citation type="submission" date="2015-03" db="UniProtKB">
        <authorList>
            <consortium name="EnsemblPlants"/>
        </authorList>
    </citation>
    <scope>IDENTIFICATION</scope>
</reference>